<evidence type="ECO:0000256" key="9">
    <source>
        <dbReference type="PROSITE-ProRule" id="PRU00042"/>
    </source>
</evidence>
<evidence type="ECO:0000313" key="12">
    <source>
        <dbReference type="EMBL" id="VDC89391.1"/>
    </source>
</evidence>
<evidence type="ECO:0000256" key="10">
    <source>
        <dbReference type="SAM" id="MobiDB-lite"/>
    </source>
</evidence>
<keyword evidence="8" id="KW-0539">Nucleus</keyword>
<dbReference type="GO" id="GO:0008270">
    <property type="term" value="F:zinc ion binding"/>
    <property type="evidence" value="ECO:0007669"/>
    <property type="project" value="UniProtKB-KW"/>
</dbReference>
<evidence type="ECO:0000259" key="11">
    <source>
        <dbReference type="PROSITE" id="PS50157"/>
    </source>
</evidence>
<keyword evidence="4 9" id="KW-0863">Zinc-finger</keyword>
<evidence type="ECO:0000256" key="4">
    <source>
        <dbReference type="ARBA" id="ARBA00022771"/>
    </source>
</evidence>
<dbReference type="PANTHER" id="PTHR26374:SF395">
    <property type="entry name" value="GENOME ASSEMBLY, CHROMOSOME: A03"/>
    <property type="match status" value="1"/>
</dbReference>
<evidence type="ECO:0000256" key="3">
    <source>
        <dbReference type="ARBA" id="ARBA00022737"/>
    </source>
</evidence>
<keyword evidence="3" id="KW-0677">Repeat</keyword>
<dbReference type="AlphaFoldDB" id="A0A3P6AZ05"/>
<keyword evidence="6" id="KW-0805">Transcription regulation</keyword>
<dbReference type="GO" id="GO:0010200">
    <property type="term" value="P:response to chitin"/>
    <property type="evidence" value="ECO:0007669"/>
    <property type="project" value="TreeGrafter"/>
</dbReference>
<evidence type="ECO:0000256" key="2">
    <source>
        <dbReference type="ARBA" id="ARBA00022723"/>
    </source>
</evidence>
<dbReference type="EMBL" id="LR031872">
    <property type="protein sequence ID" value="VDC89391.1"/>
    <property type="molecule type" value="Genomic_DNA"/>
</dbReference>
<dbReference type="InterPro" id="IPR036236">
    <property type="entry name" value="Znf_C2H2_sf"/>
</dbReference>
<feature type="compositionally biased region" description="Polar residues" evidence="10">
    <location>
        <begin position="178"/>
        <end position="199"/>
    </location>
</feature>
<gene>
    <name evidence="12" type="ORF">BOLC3T14819H</name>
</gene>
<organism evidence="12">
    <name type="scientific">Brassica oleracea</name>
    <name type="common">Wild cabbage</name>
    <dbReference type="NCBI Taxonomy" id="3712"/>
    <lineage>
        <taxon>Eukaryota</taxon>
        <taxon>Viridiplantae</taxon>
        <taxon>Streptophyta</taxon>
        <taxon>Embryophyta</taxon>
        <taxon>Tracheophyta</taxon>
        <taxon>Spermatophyta</taxon>
        <taxon>Magnoliopsida</taxon>
        <taxon>eudicotyledons</taxon>
        <taxon>Gunneridae</taxon>
        <taxon>Pentapetalae</taxon>
        <taxon>rosids</taxon>
        <taxon>malvids</taxon>
        <taxon>Brassicales</taxon>
        <taxon>Brassicaceae</taxon>
        <taxon>Brassiceae</taxon>
        <taxon>Brassica</taxon>
    </lineage>
</organism>
<accession>A0A3P6AZ05</accession>
<dbReference type="InterPro" id="IPR013087">
    <property type="entry name" value="Znf_C2H2_type"/>
</dbReference>
<reference evidence="12" key="1">
    <citation type="submission" date="2018-11" db="EMBL/GenBank/DDBJ databases">
        <authorList>
            <consortium name="Genoscope - CEA"/>
            <person name="William W."/>
        </authorList>
    </citation>
    <scope>NUCLEOTIDE SEQUENCE</scope>
</reference>
<keyword evidence="5" id="KW-0862">Zinc</keyword>
<protein>
    <recommendedName>
        <fullName evidence="11">C2H2-type domain-containing protein</fullName>
    </recommendedName>
</protein>
<proteinExistence type="predicted"/>
<evidence type="ECO:0000256" key="7">
    <source>
        <dbReference type="ARBA" id="ARBA00023163"/>
    </source>
</evidence>
<dbReference type="SUPFAM" id="SSF57667">
    <property type="entry name" value="beta-beta-alpha zinc fingers"/>
    <property type="match status" value="1"/>
</dbReference>
<dbReference type="PROSITE" id="PS00028">
    <property type="entry name" value="ZINC_FINGER_C2H2_1"/>
    <property type="match status" value="1"/>
</dbReference>
<evidence type="ECO:0000256" key="1">
    <source>
        <dbReference type="ARBA" id="ARBA00004123"/>
    </source>
</evidence>
<dbReference type="PROSITE" id="PS50157">
    <property type="entry name" value="ZINC_FINGER_C2H2_2"/>
    <property type="match status" value="1"/>
</dbReference>
<feature type="compositionally biased region" description="Polar residues" evidence="10">
    <location>
        <begin position="278"/>
        <end position="291"/>
    </location>
</feature>
<dbReference type="Gene3D" id="3.30.160.60">
    <property type="entry name" value="Classic Zinc Finger"/>
    <property type="match status" value="1"/>
</dbReference>
<feature type="compositionally biased region" description="Polar residues" evidence="10">
    <location>
        <begin position="156"/>
        <end position="168"/>
    </location>
</feature>
<keyword evidence="7" id="KW-0804">Transcription</keyword>
<sequence length="340" mass="38733">MKRERSEYEESIKNLDIVKCLMILSRTSIVKQIGVNQFTERNTSNRFECKTCNRRFSSFQALGGHRASHKKPKLTVDEKDVKHLTKNYKGTHMHKCSRCGQSFGTGQALGDIKKFSFCCILKSLNSLCTNKISVFVGSDVVGSIWMDDKKHRKKIYTQTQQQTETGADTNRDRYPEASTKSTYCLPQKNEPSSTESQNPVILASPMNPLFKIMTRLRTAYRRLPRYTSLEDQSLQRTTKQGIVKKKSPMCGSKYKQPLKRHRQPPFKPLALPTRDRLNSSTNPPAYSSPHPTNMVMKTTEAHNNKGQNPVMDGPSRTEREPTKTLIFMKDSPIALYVGCV</sequence>
<dbReference type="GO" id="GO:0006950">
    <property type="term" value="P:response to stress"/>
    <property type="evidence" value="ECO:0007669"/>
    <property type="project" value="TreeGrafter"/>
</dbReference>
<evidence type="ECO:0000256" key="8">
    <source>
        <dbReference type="ARBA" id="ARBA00023242"/>
    </source>
</evidence>
<dbReference type="PANTHER" id="PTHR26374">
    <property type="entry name" value="ZINC FINGER PROTEIN ZAT5"/>
    <property type="match status" value="1"/>
</dbReference>
<evidence type="ECO:0000256" key="5">
    <source>
        <dbReference type="ARBA" id="ARBA00022833"/>
    </source>
</evidence>
<comment type="subcellular location">
    <subcellularLocation>
        <location evidence="1">Nucleus</location>
    </subcellularLocation>
</comment>
<keyword evidence="2" id="KW-0479">Metal-binding</keyword>
<evidence type="ECO:0000256" key="6">
    <source>
        <dbReference type="ARBA" id="ARBA00023015"/>
    </source>
</evidence>
<name>A0A3P6AZ05_BRAOL</name>
<feature type="region of interest" description="Disordered" evidence="10">
    <location>
        <begin position="248"/>
        <end position="294"/>
    </location>
</feature>
<feature type="region of interest" description="Disordered" evidence="10">
    <location>
        <begin position="155"/>
        <end position="200"/>
    </location>
</feature>
<dbReference type="Pfam" id="PF13912">
    <property type="entry name" value="zf-C2H2_6"/>
    <property type="match status" value="2"/>
</dbReference>
<dbReference type="GO" id="GO:0005634">
    <property type="term" value="C:nucleus"/>
    <property type="evidence" value="ECO:0007669"/>
    <property type="project" value="UniProtKB-SubCell"/>
</dbReference>
<feature type="domain" description="C2H2-type" evidence="11">
    <location>
        <begin position="47"/>
        <end position="74"/>
    </location>
</feature>